<dbReference type="OrthoDB" id="6182739at2759"/>
<dbReference type="AlphaFoldDB" id="A0A9W3B939"/>
<proteinExistence type="predicted"/>
<evidence type="ECO:0000313" key="1">
    <source>
        <dbReference type="Proteomes" id="UP001165740"/>
    </source>
</evidence>
<name>A0A9W3B939_BIOGL</name>
<sequence length="283" mass="32169">MSFLLDFLKKWLNFFTSAVEILIQRCLGCYDSELEAFRKSLKVEVDFESSEETCTTNPGHRNFIPITELKASHFPVKYQDQDLVDTVKSLGDVTVKINVSVLGRVKTGTGKIFCVTKDNSNCTCPCSDCRSSRNPRQTWWEIEVQTSTYVVKNITEARNSKCRLFYDTENSSLVSVEGFTVVKFSLNSENCRLICVTCDEELANRLNQLVDNFIVLYEKTFDKFWNPKKKEKLVIMVSHPHGASKKVSIGKTGKRIKVSKNYSALTYIIDTCPGSTGSYLYTL</sequence>
<evidence type="ECO:0000313" key="2">
    <source>
        <dbReference type="RefSeq" id="XP_055895973.1"/>
    </source>
</evidence>
<organism evidence="1 2">
    <name type="scientific">Biomphalaria glabrata</name>
    <name type="common">Bloodfluke planorb</name>
    <name type="synonym">Freshwater snail</name>
    <dbReference type="NCBI Taxonomy" id="6526"/>
    <lineage>
        <taxon>Eukaryota</taxon>
        <taxon>Metazoa</taxon>
        <taxon>Spiralia</taxon>
        <taxon>Lophotrochozoa</taxon>
        <taxon>Mollusca</taxon>
        <taxon>Gastropoda</taxon>
        <taxon>Heterobranchia</taxon>
        <taxon>Euthyneura</taxon>
        <taxon>Panpulmonata</taxon>
        <taxon>Hygrophila</taxon>
        <taxon>Lymnaeoidea</taxon>
        <taxon>Planorbidae</taxon>
        <taxon>Biomphalaria</taxon>
    </lineage>
</organism>
<protein>
    <submittedName>
        <fullName evidence="2">Uncharacterized protein LOC129928040</fullName>
    </submittedName>
</protein>
<gene>
    <name evidence="2" type="primary">LOC129928040</name>
</gene>
<dbReference type="Proteomes" id="UP001165740">
    <property type="component" value="Chromosome 9"/>
</dbReference>
<dbReference type="RefSeq" id="XP_055895973.1">
    <property type="nucleotide sequence ID" value="XM_056039998.1"/>
</dbReference>
<accession>A0A9W3B939</accession>
<dbReference type="GeneID" id="129928040"/>
<keyword evidence="1" id="KW-1185">Reference proteome</keyword>
<reference evidence="2" key="1">
    <citation type="submission" date="2025-08" db="UniProtKB">
        <authorList>
            <consortium name="RefSeq"/>
        </authorList>
    </citation>
    <scope>IDENTIFICATION</scope>
</reference>